<name>A0ABS4W5I9_9PSEU</name>
<gene>
    <name evidence="1" type="ORF">JOF36_007224</name>
</gene>
<comment type="caution">
    <text evidence="1">The sequence shown here is derived from an EMBL/GenBank/DDBJ whole genome shotgun (WGS) entry which is preliminary data.</text>
</comment>
<sequence>MIVFAAGFGLLIGALLGLVGGGGGILAVPALV</sequence>
<dbReference type="EMBL" id="JAGINU010000002">
    <property type="protein sequence ID" value="MBP2371451.1"/>
    <property type="molecule type" value="Genomic_DNA"/>
</dbReference>
<accession>A0ABS4W5I9</accession>
<evidence type="ECO:0000313" key="2">
    <source>
        <dbReference type="Proteomes" id="UP001519295"/>
    </source>
</evidence>
<organism evidence="1 2">
    <name type="scientific">Pseudonocardia parietis</name>
    <dbReference type="NCBI Taxonomy" id="570936"/>
    <lineage>
        <taxon>Bacteria</taxon>
        <taxon>Bacillati</taxon>
        <taxon>Actinomycetota</taxon>
        <taxon>Actinomycetes</taxon>
        <taxon>Pseudonocardiales</taxon>
        <taxon>Pseudonocardiaceae</taxon>
        <taxon>Pseudonocardia</taxon>
    </lineage>
</organism>
<keyword evidence="2" id="KW-1185">Reference proteome</keyword>
<evidence type="ECO:0000313" key="1">
    <source>
        <dbReference type="EMBL" id="MBP2371451.1"/>
    </source>
</evidence>
<reference evidence="1 2" key="1">
    <citation type="submission" date="2021-03" db="EMBL/GenBank/DDBJ databases">
        <title>Sequencing the genomes of 1000 actinobacteria strains.</title>
        <authorList>
            <person name="Klenk H.-P."/>
        </authorList>
    </citation>
    <scope>NUCLEOTIDE SEQUENCE [LARGE SCALE GENOMIC DNA]</scope>
    <source>
        <strain evidence="1 2">DSM 45256</strain>
    </source>
</reference>
<dbReference type="Proteomes" id="UP001519295">
    <property type="component" value="Unassembled WGS sequence"/>
</dbReference>
<protein>
    <submittedName>
        <fullName evidence="1">Membrane protein YfcA</fullName>
    </submittedName>
</protein>
<proteinExistence type="predicted"/>